<dbReference type="EMBL" id="JABSTR010000661">
    <property type="protein sequence ID" value="KAH9382922.1"/>
    <property type="molecule type" value="Genomic_DNA"/>
</dbReference>
<accession>A0A9J6H7A9</accession>
<dbReference type="PANTHER" id="PTHR33327:SF3">
    <property type="entry name" value="RNA-DIRECTED DNA POLYMERASE"/>
    <property type="match status" value="1"/>
</dbReference>
<organism evidence="2 3">
    <name type="scientific">Haemaphysalis longicornis</name>
    <name type="common">Bush tick</name>
    <dbReference type="NCBI Taxonomy" id="44386"/>
    <lineage>
        <taxon>Eukaryota</taxon>
        <taxon>Metazoa</taxon>
        <taxon>Ecdysozoa</taxon>
        <taxon>Arthropoda</taxon>
        <taxon>Chelicerata</taxon>
        <taxon>Arachnida</taxon>
        <taxon>Acari</taxon>
        <taxon>Parasitiformes</taxon>
        <taxon>Ixodida</taxon>
        <taxon>Ixodoidea</taxon>
        <taxon>Ixodidae</taxon>
        <taxon>Haemaphysalinae</taxon>
        <taxon>Haemaphysalis</taxon>
    </lineage>
</organism>
<sequence>MASTSTTDAPPTVSSVDGKLPPFWTADPALWFIQVESQVAARRITADLTKYHYVVSSLPPDIASEIRDLLLAPPVENAYPMLKETRVRRVTPSEPQRLQQLLRDTQLGDRTPSELLRHMKQLLGETSTALEGALLRERFLEKLPSGVRMVVAASVHKDLTAAAKLADQLVAITPPTAGAAVQAQMSRNELQEMREEIFWRAETVSAFHANRWAETITEPYTPL</sequence>
<keyword evidence="3" id="KW-1185">Reference proteome</keyword>
<protein>
    <recommendedName>
        <fullName evidence="1">DUF7041 domain-containing protein</fullName>
    </recommendedName>
</protein>
<dbReference type="Proteomes" id="UP000821853">
    <property type="component" value="Unassembled WGS sequence"/>
</dbReference>
<reference evidence="2 3" key="1">
    <citation type="journal article" date="2020" name="Cell">
        <title>Large-Scale Comparative Analyses of Tick Genomes Elucidate Their Genetic Diversity and Vector Capacities.</title>
        <authorList>
            <consortium name="Tick Genome and Microbiome Consortium (TIGMIC)"/>
            <person name="Jia N."/>
            <person name="Wang J."/>
            <person name="Shi W."/>
            <person name="Du L."/>
            <person name="Sun Y."/>
            <person name="Zhan W."/>
            <person name="Jiang J.F."/>
            <person name="Wang Q."/>
            <person name="Zhang B."/>
            <person name="Ji P."/>
            <person name="Bell-Sakyi L."/>
            <person name="Cui X.M."/>
            <person name="Yuan T.T."/>
            <person name="Jiang B.G."/>
            <person name="Yang W.F."/>
            <person name="Lam T.T."/>
            <person name="Chang Q.C."/>
            <person name="Ding S.J."/>
            <person name="Wang X.J."/>
            <person name="Zhu J.G."/>
            <person name="Ruan X.D."/>
            <person name="Zhao L."/>
            <person name="Wei J.T."/>
            <person name="Ye R.Z."/>
            <person name="Que T.C."/>
            <person name="Du C.H."/>
            <person name="Zhou Y.H."/>
            <person name="Cheng J.X."/>
            <person name="Dai P.F."/>
            <person name="Guo W.B."/>
            <person name="Han X.H."/>
            <person name="Huang E.J."/>
            <person name="Li L.F."/>
            <person name="Wei W."/>
            <person name="Gao Y.C."/>
            <person name="Liu J.Z."/>
            <person name="Shao H.Z."/>
            <person name="Wang X."/>
            <person name="Wang C.C."/>
            <person name="Yang T.C."/>
            <person name="Huo Q.B."/>
            <person name="Li W."/>
            <person name="Chen H.Y."/>
            <person name="Chen S.E."/>
            <person name="Zhou L.G."/>
            <person name="Ni X.B."/>
            <person name="Tian J.H."/>
            <person name="Sheng Y."/>
            <person name="Liu T."/>
            <person name="Pan Y.S."/>
            <person name="Xia L.Y."/>
            <person name="Li J."/>
            <person name="Zhao F."/>
            <person name="Cao W.C."/>
        </authorList>
    </citation>
    <scope>NUCLEOTIDE SEQUENCE [LARGE SCALE GENOMIC DNA]</scope>
    <source>
        <strain evidence="2">HaeL-2018</strain>
    </source>
</reference>
<evidence type="ECO:0000313" key="3">
    <source>
        <dbReference type="Proteomes" id="UP000821853"/>
    </source>
</evidence>
<dbReference type="Pfam" id="PF23055">
    <property type="entry name" value="DUF7041"/>
    <property type="match status" value="1"/>
</dbReference>
<feature type="domain" description="DUF7041" evidence="1">
    <location>
        <begin position="20"/>
        <end position="102"/>
    </location>
</feature>
<dbReference type="OMA" id="VSAFHAN"/>
<evidence type="ECO:0000259" key="1">
    <source>
        <dbReference type="Pfam" id="PF23055"/>
    </source>
</evidence>
<gene>
    <name evidence="2" type="ORF">HPB48_023552</name>
</gene>
<dbReference type="VEuPathDB" id="VectorBase:HLOH_055779"/>
<name>A0A9J6H7A9_HAELO</name>
<dbReference type="PANTHER" id="PTHR33327">
    <property type="entry name" value="ENDONUCLEASE"/>
    <property type="match status" value="1"/>
</dbReference>
<comment type="caution">
    <text evidence="2">The sequence shown here is derived from an EMBL/GenBank/DDBJ whole genome shotgun (WGS) entry which is preliminary data.</text>
</comment>
<dbReference type="InterPro" id="IPR055469">
    <property type="entry name" value="DUF7041"/>
</dbReference>
<dbReference type="AlphaFoldDB" id="A0A9J6H7A9"/>
<dbReference type="OrthoDB" id="10048650at2759"/>
<proteinExistence type="predicted"/>
<evidence type="ECO:0000313" key="2">
    <source>
        <dbReference type="EMBL" id="KAH9382922.1"/>
    </source>
</evidence>